<feature type="region of interest" description="Disordered" evidence="10">
    <location>
        <begin position="128"/>
        <end position="151"/>
    </location>
</feature>
<dbReference type="InterPro" id="IPR055344">
    <property type="entry name" value="SecD_SecF_C_bact"/>
</dbReference>
<evidence type="ECO:0000259" key="13">
    <source>
        <dbReference type="Pfam" id="PF22599"/>
    </source>
</evidence>
<dbReference type="InterPro" id="IPR022813">
    <property type="entry name" value="SecD/SecF_arch_bac"/>
</dbReference>
<keyword evidence="5 9" id="KW-0653">Protein transport</keyword>
<dbReference type="GO" id="GO:0015450">
    <property type="term" value="F:protein-transporting ATPase activity"/>
    <property type="evidence" value="ECO:0007669"/>
    <property type="project" value="InterPro"/>
</dbReference>
<dbReference type="SUPFAM" id="SSF82866">
    <property type="entry name" value="Multidrug efflux transporter AcrB transmembrane domain"/>
    <property type="match status" value="1"/>
</dbReference>
<evidence type="ECO:0000259" key="11">
    <source>
        <dbReference type="Pfam" id="PF02355"/>
    </source>
</evidence>
<dbReference type="Gene3D" id="3.30.1360.200">
    <property type="match status" value="1"/>
</dbReference>
<dbReference type="Pfam" id="PF22599">
    <property type="entry name" value="SecDF_P1_head"/>
    <property type="match status" value="1"/>
</dbReference>
<feature type="domain" description="Protein translocase subunit SecDF P1" evidence="12">
    <location>
        <begin position="68"/>
        <end position="124"/>
    </location>
</feature>
<dbReference type="GO" id="GO:0043952">
    <property type="term" value="P:protein transport by the Sec complex"/>
    <property type="evidence" value="ECO:0007669"/>
    <property type="project" value="UniProtKB-UniRule"/>
</dbReference>
<dbReference type="AlphaFoldDB" id="A0AA87RD90"/>
<dbReference type="GO" id="GO:0005886">
    <property type="term" value="C:plasma membrane"/>
    <property type="evidence" value="ECO:0007669"/>
    <property type="project" value="UniProtKB-SubCell"/>
</dbReference>
<evidence type="ECO:0000256" key="2">
    <source>
        <dbReference type="ARBA" id="ARBA00022448"/>
    </source>
</evidence>
<comment type="caution">
    <text evidence="14">The sequence shown here is derived from an EMBL/GenBank/DDBJ whole genome shotgun (WGS) entry which is preliminary data.</text>
</comment>
<dbReference type="GO" id="GO:0065002">
    <property type="term" value="P:intracellular protein transmembrane transport"/>
    <property type="evidence" value="ECO:0007669"/>
    <property type="project" value="UniProtKB-UniRule"/>
</dbReference>
<dbReference type="Proteomes" id="UP000321749">
    <property type="component" value="Unassembled WGS sequence"/>
</dbReference>
<feature type="transmembrane region" description="Helical" evidence="9">
    <location>
        <begin position="329"/>
        <end position="349"/>
    </location>
</feature>
<evidence type="ECO:0000256" key="1">
    <source>
        <dbReference type="ARBA" id="ARBA00004651"/>
    </source>
</evidence>
<dbReference type="GO" id="GO:0006605">
    <property type="term" value="P:protein targeting"/>
    <property type="evidence" value="ECO:0007669"/>
    <property type="project" value="UniProtKB-UniRule"/>
</dbReference>
<evidence type="ECO:0000256" key="9">
    <source>
        <dbReference type="HAMAP-Rule" id="MF_01463"/>
    </source>
</evidence>
<evidence type="ECO:0000313" key="14">
    <source>
        <dbReference type="EMBL" id="GEK80557.1"/>
    </source>
</evidence>
<dbReference type="InterPro" id="IPR054384">
    <property type="entry name" value="SecDF_P1_head"/>
</dbReference>
<keyword evidence="7 9" id="KW-0811">Translocation</keyword>
<dbReference type="InterPro" id="IPR005791">
    <property type="entry name" value="SecD"/>
</dbReference>
<dbReference type="InterPro" id="IPR048631">
    <property type="entry name" value="SecD_1st"/>
</dbReference>
<evidence type="ECO:0000313" key="15">
    <source>
        <dbReference type="Proteomes" id="UP000321749"/>
    </source>
</evidence>
<keyword evidence="3 9" id="KW-1003">Cell membrane</keyword>
<feature type="transmembrane region" description="Helical" evidence="9">
    <location>
        <begin position="384"/>
        <end position="407"/>
    </location>
</feature>
<sequence length="552" mass="57965">MAKARTRGARALIWLVVLIAGLTGANAAAVQWGGGSWMPQLALDLEGGTQIVLEPRLAEGASISQEQLDQAVSIIRQRVDASGISETEITTQGGRNIVVALPGEPDAQTLQRIQASAKMEFRPVLASAQANAPGSTPAPTETDPAAEPPAAPENAWDQAWITPEVQSEFDAFMCEDVDPTQVADPDAPFITCSNDGTARFILGPVAVDGASIADAQVSAATNSQGQATGGWAVNLELDGEGPANFEAVTRAITGLPEPTNQFAVVLDATVLMPITSNAIITDGNAQITGGFTQEAAQGLADQLRFGALPVSFQVQSNETISPTLGASQLQAGLIAGLIGLVLVIAYSVLQYRALGVVVVFSLAVAAVLSYLVVTFLSSTEGYRLSLAGIAGLVISIGITADSFIVYFERIRDELREGKHLTTALETGWKRAFRTILVSDAVSFLAAVILFLLSVGNVRGFAYTLGITTFIDIIVVALFTHPLLRLLARTRFFSSGHPLSGLDPQALGAVYRGRAKFREPVLAGKGAKSAKEAQLRQTIAERKAEAATTGKES</sequence>
<comment type="subunit">
    <text evidence="9">Forms a complex with SecF. Part of the essential Sec protein translocation apparatus which comprises SecA, SecYEG and auxiliary proteins SecDF. Other proteins may also be involved.</text>
</comment>
<comment type="caution">
    <text evidence="9">Lacks conserved residue(s) required for the propagation of feature annotation.</text>
</comment>
<feature type="transmembrane region" description="Helical" evidence="9">
    <location>
        <begin position="435"/>
        <end position="454"/>
    </location>
</feature>
<dbReference type="InterPro" id="IPR048634">
    <property type="entry name" value="SecD_SecF_C"/>
</dbReference>
<dbReference type="NCBIfam" id="TIGR00916">
    <property type="entry name" value="2A0604s01"/>
    <property type="match status" value="1"/>
</dbReference>
<dbReference type="PANTHER" id="PTHR30081:SF1">
    <property type="entry name" value="PROTEIN TRANSLOCASE SUBUNIT SECD"/>
    <property type="match status" value="1"/>
</dbReference>
<dbReference type="Pfam" id="PF02355">
    <property type="entry name" value="SecD_SecF_C"/>
    <property type="match status" value="1"/>
</dbReference>
<name>A0AA87RD90_9MICO</name>
<feature type="transmembrane region" description="Helical" evidence="9">
    <location>
        <begin position="356"/>
        <end position="378"/>
    </location>
</feature>
<comment type="subcellular location">
    <subcellularLocation>
        <location evidence="1 9">Cell membrane</location>
        <topology evidence="1 9">Multi-pass membrane protein</topology>
    </subcellularLocation>
</comment>
<evidence type="ECO:0000256" key="8">
    <source>
        <dbReference type="ARBA" id="ARBA00023136"/>
    </source>
</evidence>
<keyword evidence="2 9" id="KW-0813">Transport</keyword>
<evidence type="ECO:0000256" key="4">
    <source>
        <dbReference type="ARBA" id="ARBA00022692"/>
    </source>
</evidence>
<dbReference type="PANTHER" id="PTHR30081">
    <property type="entry name" value="PROTEIN-EXPORT MEMBRANE PROTEIN SEC"/>
    <property type="match status" value="1"/>
</dbReference>
<gene>
    <name evidence="9 14" type="primary">secD</name>
    <name evidence="14" type="ORF">ABA31_19080</name>
</gene>
<feature type="domain" description="SecDF P1 head subdomain" evidence="13">
    <location>
        <begin position="201"/>
        <end position="310"/>
    </location>
</feature>
<dbReference type="EMBL" id="BJUU01000011">
    <property type="protein sequence ID" value="GEK80557.1"/>
    <property type="molecule type" value="Genomic_DNA"/>
</dbReference>
<keyword evidence="15" id="KW-1185">Reference proteome</keyword>
<evidence type="ECO:0000256" key="10">
    <source>
        <dbReference type="SAM" id="MobiDB-lite"/>
    </source>
</evidence>
<comment type="similarity">
    <text evidence="9">Belongs to the SecD/SecF family. SecD subfamily.</text>
</comment>
<dbReference type="NCBIfam" id="TIGR01129">
    <property type="entry name" value="secD"/>
    <property type="match status" value="1"/>
</dbReference>
<evidence type="ECO:0000256" key="5">
    <source>
        <dbReference type="ARBA" id="ARBA00022927"/>
    </source>
</evidence>
<evidence type="ECO:0000256" key="6">
    <source>
        <dbReference type="ARBA" id="ARBA00022989"/>
    </source>
</evidence>
<feature type="transmembrane region" description="Helical" evidence="9">
    <location>
        <begin position="460"/>
        <end position="483"/>
    </location>
</feature>
<reference evidence="14 15" key="1">
    <citation type="submission" date="2019-07" db="EMBL/GenBank/DDBJ databases">
        <title>Whole genome shotgun sequence of Agrococcus baldri NBRC 103055.</title>
        <authorList>
            <person name="Hosoyama A."/>
            <person name="Uohara A."/>
            <person name="Ohji S."/>
            <person name="Ichikawa N."/>
        </authorList>
    </citation>
    <scope>NUCLEOTIDE SEQUENCE [LARGE SCALE GENOMIC DNA]</scope>
    <source>
        <strain evidence="14 15">NBRC 103055</strain>
    </source>
</reference>
<feature type="domain" description="Protein export membrane protein SecD/SecF C-terminal" evidence="11">
    <location>
        <begin position="311"/>
        <end position="487"/>
    </location>
</feature>
<dbReference type="HAMAP" id="MF_01463_B">
    <property type="entry name" value="SecD_B"/>
    <property type="match status" value="1"/>
</dbReference>
<evidence type="ECO:0000256" key="7">
    <source>
        <dbReference type="ARBA" id="ARBA00023010"/>
    </source>
</evidence>
<keyword evidence="4 9" id="KW-0812">Transmembrane</keyword>
<evidence type="ECO:0000259" key="12">
    <source>
        <dbReference type="Pfam" id="PF21760"/>
    </source>
</evidence>
<organism evidence="14 15">
    <name type="scientific">Agrococcus baldri</name>
    <dbReference type="NCBI Taxonomy" id="153730"/>
    <lineage>
        <taxon>Bacteria</taxon>
        <taxon>Bacillati</taxon>
        <taxon>Actinomycetota</taxon>
        <taxon>Actinomycetes</taxon>
        <taxon>Micrococcales</taxon>
        <taxon>Microbacteriaceae</taxon>
        <taxon>Agrococcus</taxon>
    </lineage>
</organism>
<protein>
    <recommendedName>
        <fullName evidence="9">Protein translocase subunit SecD</fullName>
    </recommendedName>
</protein>
<dbReference type="Pfam" id="PF21760">
    <property type="entry name" value="SecD_1st"/>
    <property type="match status" value="1"/>
</dbReference>
<keyword evidence="6 9" id="KW-1133">Transmembrane helix</keyword>
<keyword evidence="8 9" id="KW-0472">Membrane</keyword>
<dbReference type="Gene3D" id="3.30.70.3220">
    <property type="match status" value="1"/>
</dbReference>
<proteinExistence type="inferred from homology"/>
<dbReference type="RefSeq" id="WP_146794949.1">
    <property type="nucleotide sequence ID" value="NZ_BJUU01000011.1"/>
</dbReference>
<dbReference type="Gene3D" id="1.20.1640.10">
    <property type="entry name" value="Multidrug efflux transporter AcrB transmembrane domain"/>
    <property type="match status" value="1"/>
</dbReference>
<comment type="function">
    <text evidence="9">Part of the Sec protein translocase complex. Interacts with the SecYEG preprotein conducting channel. SecDF uses the proton motive force (PMF) to complete protein translocation after the ATP-dependent function of SecA.</text>
</comment>
<accession>A0AA87RD90</accession>
<evidence type="ECO:0000256" key="3">
    <source>
        <dbReference type="ARBA" id="ARBA00022475"/>
    </source>
</evidence>